<evidence type="ECO:0000256" key="9">
    <source>
        <dbReference type="ARBA" id="ARBA00022967"/>
    </source>
</evidence>
<dbReference type="InterPro" id="IPR027417">
    <property type="entry name" value="P-loop_NTPase"/>
</dbReference>
<comment type="caution">
    <text evidence="12">The sequence shown here is derived from an EMBL/GenBank/DDBJ whole genome shotgun (WGS) entry which is preliminary data.</text>
</comment>
<evidence type="ECO:0000256" key="1">
    <source>
        <dbReference type="ARBA" id="ARBA00004202"/>
    </source>
</evidence>
<dbReference type="PROSITE" id="PS00211">
    <property type="entry name" value="ABC_TRANSPORTER_1"/>
    <property type="match status" value="1"/>
</dbReference>
<dbReference type="InterPro" id="IPR050107">
    <property type="entry name" value="ABC_carbohydrate_import_ATPase"/>
</dbReference>
<keyword evidence="10" id="KW-0472">Membrane</keyword>
<keyword evidence="7" id="KW-0547">Nucleotide-binding</keyword>
<keyword evidence="8 12" id="KW-0067">ATP-binding</keyword>
<dbReference type="GO" id="GO:0016887">
    <property type="term" value="F:ATP hydrolysis activity"/>
    <property type="evidence" value="ECO:0007669"/>
    <property type="project" value="InterPro"/>
</dbReference>
<name>A0A3M9XHW7_9HYPH</name>
<dbReference type="AlphaFoldDB" id="A0A3M9XHW7"/>
<keyword evidence="9" id="KW-1278">Translocase</keyword>
<evidence type="ECO:0000256" key="7">
    <source>
        <dbReference type="ARBA" id="ARBA00022741"/>
    </source>
</evidence>
<dbReference type="CDD" id="cd03216">
    <property type="entry name" value="ABC_Carb_Monos_I"/>
    <property type="match status" value="1"/>
</dbReference>
<dbReference type="GO" id="GO:0005886">
    <property type="term" value="C:plasma membrane"/>
    <property type="evidence" value="ECO:0007669"/>
    <property type="project" value="UniProtKB-SubCell"/>
</dbReference>
<evidence type="ECO:0000256" key="3">
    <source>
        <dbReference type="ARBA" id="ARBA00022448"/>
    </source>
</evidence>
<dbReference type="RefSeq" id="WP_123167318.1">
    <property type="nucleotide sequence ID" value="NZ_QKOD01000001.1"/>
</dbReference>
<comment type="subcellular location">
    <subcellularLocation>
        <location evidence="1">Cell membrane</location>
        <topology evidence="1">Peripheral membrane protein</topology>
    </subcellularLocation>
</comment>
<dbReference type="InterPro" id="IPR003593">
    <property type="entry name" value="AAA+_ATPase"/>
</dbReference>
<dbReference type="SUPFAM" id="SSF52540">
    <property type="entry name" value="P-loop containing nucleoside triphosphate hydrolases"/>
    <property type="match status" value="2"/>
</dbReference>
<keyword evidence="4" id="KW-1003">Cell membrane</keyword>
<dbReference type="FunFam" id="3.40.50.300:FF:000127">
    <property type="entry name" value="Ribose import ATP-binding protein RbsA"/>
    <property type="match status" value="1"/>
</dbReference>
<evidence type="ECO:0000256" key="5">
    <source>
        <dbReference type="ARBA" id="ARBA00022597"/>
    </source>
</evidence>
<accession>A0A3M9XHW7</accession>
<evidence type="ECO:0000313" key="13">
    <source>
        <dbReference type="Proteomes" id="UP000275436"/>
    </source>
</evidence>
<protein>
    <submittedName>
        <fullName evidence="12">Sugar ABC transporter ATP-binding protein</fullName>
    </submittedName>
</protein>
<dbReference type="Pfam" id="PF00005">
    <property type="entry name" value="ABC_tran"/>
    <property type="match status" value="2"/>
</dbReference>
<evidence type="ECO:0000256" key="2">
    <source>
        <dbReference type="ARBA" id="ARBA00005417"/>
    </source>
</evidence>
<dbReference type="PANTHER" id="PTHR43790:SF9">
    <property type="entry name" value="GALACTOFURANOSE TRANSPORTER ATP-BINDING PROTEIN YTFR"/>
    <property type="match status" value="1"/>
</dbReference>
<dbReference type="InterPro" id="IPR017871">
    <property type="entry name" value="ABC_transporter-like_CS"/>
</dbReference>
<dbReference type="GO" id="GO:0005524">
    <property type="term" value="F:ATP binding"/>
    <property type="evidence" value="ECO:0007669"/>
    <property type="project" value="UniProtKB-KW"/>
</dbReference>
<dbReference type="InterPro" id="IPR003439">
    <property type="entry name" value="ABC_transporter-like_ATP-bd"/>
</dbReference>
<dbReference type="SMART" id="SM00382">
    <property type="entry name" value="AAA"/>
    <property type="match status" value="2"/>
</dbReference>
<dbReference type="CDD" id="cd03215">
    <property type="entry name" value="ABC_Carb_Monos_II"/>
    <property type="match status" value="1"/>
</dbReference>
<sequence>MEPIVRLENVTKNYRGVPAVKNVSFDLRKGEIHALLGENGAGKSTLTKIIAGVVDATSGKMFHKGREIAYASPHAALEAGIAMVFQETSLVPSMTVAQNLYLGTEKFLNRLRGTYISAQQFLQSLNFPVDPNAMVATLGAAKRQMVEIARAVHHNAEIIIFDEPTATLTPEEKRHFFALIRRLKASGVSIVFISHALEEALAIADRITILRDGELVITDDTSAFDRDKIVAAMVGRTLSGQIYRQRDEARLRKAGKKVLSVQDISMSNVVRNTSFSIFEGQITGVFGLIGSGRTETFKIVSGIYKRDFLRGGAIELDDRPVRYLVPSEAVADGIVYVTEDRKSEGIFETMGIAENLFGGLLAAGREKAWVINQQEMRQLSAQWTKTLNIKAINDNARVVELSGGNQQKVVIGKGLVQQPRIVIFDEPTRGVDVGAIAEIHQIINRLADEGLAVVVISSYLPEIMNLSDRILVCRQGRIVEEFSPAEATEEKIMYAAVH</sequence>
<keyword evidence="3" id="KW-0813">Transport</keyword>
<keyword evidence="6" id="KW-0677">Repeat</keyword>
<organism evidence="12 13">
    <name type="scientific">Mesorhizobium japonicum</name>
    <dbReference type="NCBI Taxonomy" id="2066070"/>
    <lineage>
        <taxon>Bacteria</taxon>
        <taxon>Pseudomonadati</taxon>
        <taxon>Pseudomonadota</taxon>
        <taxon>Alphaproteobacteria</taxon>
        <taxon>Hyphomicrobiales</taxon>
        <taxon>Phyllobacteriaceae</taxon>
        <taxon>Mesorhizobium</taxon>
    </lineage>
</organism>
<evidence type="ECO:0000313" key="12">
    <source>
        <dbReference type="EMBL" id="RNJ47405.1"/>
    </source>
</evidence>
<dbReference type="PANTHER" id="PTHR43790">
    <property type="entry name" value="CARBOHYDRATE TRANSPORT ATP-BINDING PROTEIN MG119-RELATED"/>
    <property type="match status" value="1"/>
</dbReference>
<dbReference type="Proteomes" id="UP000275436">
    <property type="component" value="Unassembled WGS sequence"/>
</dbReference>
<comment type="similarity">
    <text evidence="2">Belongs to the ABC transporter superfamily.</text>
</comment>
<gene>
    <name evidence="12" type="ORF">DNR46_06245</name>
</gene>
<dbReference type="EMBL" id="QKOD01000001">
    <property type="protein sequence ID" value="RNJ47405.1"/>
    <property type="molecule type" value="Genomic_DNA"/>
</dbReference>
<evidence type="ECO:0000256" key="4">
    <source>
        <dbReference type="ARBA" id="ARBA00022475"/>
    </source>
</evidence>
<feature type="domain" description="ABC transporter" evidence="11">
    <location>
        <begin position="249"/>
        <end position="497"/>
    </location>
</feature>
<feature type="domain" description="ABC transporter" evidence="11">
    <location>
        <begin position="5"/>
        <end position="237"/>
    </location>
</feature>
<evidence type="ECO:0000256" key="8">
    <source>
        <dbReference type="ARBA" id="ARBA00022840"/>
    </source>
</evidence>
<dbReference type="PROSITE" id="PS50893">
    <property type="entry name" value="ABC_TRANSPORTER_2"/>
    <property type="match status" value="2"/>
</dbReference>
<evidence type="ECO:0000256" key="6">
    <source>
        <dbReference type="ARBA" id="ARBA00022737"/>
    </source>
</evidence>
<dbReference type="Gene3D" id="3.40.50.300">
    <property type="entry name" value="P-loop containing nucleotide triphosphate hydrolases"/>
    <property type="match status" value="2"/>
</dbReference>
<evidence type="ECO:0000256" key="10">
    <source>
        <dbReference type="ARBA" id="ARBA00023136"/>
    </source>
</evidence>
<keyword evidence="5" id="KW-0762">Sugar transport</keyword>
<proteinExistence type="inferred from homology"/>
<evidence type="ECO:0000259" key="11">
    <source>
        <dbReference type="PROSITE" id="PS50893"/>
    </source>
</evidence>
<reference evidence="12 13" key="1">
    <citation type="journal article" date="2018" name="Mol. Plant Microbe Interact.">
        <title>Taxonomically Different Co-Microsymbionts of a Relict Legume, Oxytropis popoviana, Have Complementary Sets of Symbiotic Genes and Together Increase the Efficiency of Plant Nodulation.</title>
        <authorList>
            <person name="Safronova V."/>
            <person name="Belimov A."/>
            <person name="Sazanova A."/>
            <person name="Chirak E."/>
            <person name="Verkhozina A."/>
            <person name="Kuznetsova I."/>
            <person name="Andronov E."/>
            <person name="Puhalsky J."/>
            <person name="Tikhonovich I."/>
        </authorList>
    </citation>
    <scope>NUCLEOTIDE SEQUENCE [LARGE SCALE GENOMIC DNA]</scope>
    <source>
        <strain evidence="12 13">Opo-235</strain>
    </source>
</reference>